<dbReference type="RefSeq" id="WP_378022484.1">
    <property type="nucleotide sequence ID" value="NZ_JBHSKG010000010.1"/>
</dbReference>
<dbReference type="EMBL" id="JBHSKG010000010">
    <property type="protein sequence ID" value="MFC5140313.1"/>
    <property type="molecule type" value="Genomic_DNA"/>
</dbReference>
<name>A0ABV9ZFI7_9PSEU</name>
<protein>
    <submittedName>
        <fullName evidence="1">Uncharacterized protein</fullName>
    </submittedName>
</protein>
<accession>A0ABV9ZFI7</accession>
<keyword evidence="2" id="KW-1185">Reference proteome</keyword>
<evidence type="ECO:0000313" key="2">
    <source>
        <dbReference type="Proteomes" id="UP001596175"/>
    </source>
</evidence>
<organism evidence="1 2">
    <name type="scientific">Actinomycetospora rhizophila</name>
    <dbReference type="NCBI Taxonomy" id="1416876"/>
    <lineage>
        <taxon>Bacteria</taxon>
        <taxon>Bacillati</taxon>
        <taxon>Actinomycetota</taxon>
        <taxon>Actinomycetes</taxon>
        <taxon>Pseudonocardiales</taxon>
        <taxon>Pseudonocardiaceae</taxon>
        <taxon>Actinomycetospora</taxon>
    </lineage>
</organism>
<dbReference type="Proteomes" id="UP001596175">
    <property type="component" value="Unassembled WGS sequence"/>
</dbReference>
<comment type="caution">
    <text evidence="1">The sequence shown here is derived from an EMBL/GenBank/DDBJ whole genome shotgun (WGS) entry which is preliminary data.</text>
</comment>
<proteinExistence type="predicted"/>
<reference evidence="2" key="1">
    <citation type="journal article" date="2019" name="Int. J. Syst. Evol. Microbiol.">
        <title>The Global Catalogue of Microorganisms (GCM) 10K type strain sequencing project: providing services to taxonomists for standard genome sequencing and annotation.</title>
        <authorList>
            <consortium name="The Broad Institute Genomics Platform"/>
            <consortium name="The Broad Institute Genome Sequencing Center for Infectious Disease"/>
            <person name="Wu L."/>
            <person name="Ma J."/>
        </authorList>
    </citation>
    <scope>NUCLEOTIDE SEQUENCE [LARGE SCALE GENOMIC DNA]</scope>
    <source>
        <strain evidence="2">XZYJ18</strain>
    </source>
</reference>
<gene>
    <name evidence="1" type="ORF">ACFPK1_18885</name>
</gene>
<sequence length="53" mass="5926">MVKVEKRNASQPIEHGSANNVQVINGILYVLINNTNNIVAVYNSEEWENAVVE</sequence>
<evidence type="ECO:0000313" key="1">
    <source>
        <dbReference type="EMBL" id="MFC5140313.1"/>
    </source>
</evidence>